<dbReference type="RefSeq" id="WP_100901940.1">
    <property type="nucleotide sequence ID" value="NZ_CAWNNC010000001.1"/>
</dbReference>
<dbReference type="AlphaFoldDB" id="A0A2K8T3H3"/>
<proteinExistence type="predicted"/>
<dbReference type="OrthoDB" id="573239at2"/>
<evidence type="ECO:0000313" key="2">
    <source>
        <dbReference type="Proteomes" id="UP000232003"/>
    </source>
</evidence>
<keyword evidence="2" id="KW-1185">Reference proteome</keyword>
<protein>
    <submittedName>
        <fullName evidence="1">Uncharacterized protein</fullName>
    </submittedName>
</protein>
<dbReference type="EMBL" id="CP024785">
    <property type="protein sequence ID" value="AUB41555.1"/>
    <property type="molecule type" value="Genomic_DNA"/>
</dbReference>
<name>A0A2K8T3H3_9NOSO</name>
<evidence type="ECO:0000313" key="1">
    <source>
        <dbReference type="EMBL" id="AUB41555.1"/>
    </source>
</evidence>
<reference evidence="1 2" key="1">
    <citation type="submission" date="2017-11" db="EMBL/GenBank/DDBJ databases">
        <title>Complete genome of a free-living desiccation-tolerant cyanobacterium and its photosynthetic adaptation to extreme terrestrial habitat.</title>
        <authorList>
            <person name="Shang J."/>
        </authorList>
    </citation>
    <scope>NUCLEOTIDE SEQUENCE [LARGE SCALE GENOMIC DNA]</scope>
    <source>
        <strain evidence="1 2">CCNUN1</strain>
    </source>
</reference>
<dbReference type="KEGG" id="nfl:COO91_07603"/>
<gene>
    <name evidence="1" type="ORF">COO91_07603</name>
</gene>
<accession>A0A2K8T3H3</accession>
<sequence>MSQLLTLELSDDVYAALQQQADAIGLSVAELIVTSLDGQHRLLTGAKLQPEVQPEEAHQRLLSYAGAISLGYATGIDNESIDADLAKAYTNEF</sequence>
<organism evidence="1 2">
    <name type="scientific">Nostoc flagelliforme CCNUN1</name>
    <dbReference type="NCBI Taxonomy" id="2038116"/>
    <lineage>
        <taxon>Bacteria</taxon>
        <taxon>Bacillati</taxon>
        <taxon>Cyanobacteriota</taxon>
        <taxon>Cyanophyceae</taxon>
        <taxon>Nostocales</taxon>
        <taxon>Nostocaceae</taxon>
        <taxon>Nostoc</taxon>
    </lineage>
</organism>
<dbReference type="Proteomes" id="UP000232003">
    <property type="component" value="Chromosome"/>
</dbReference>